<dbReference type="PROSITE" id="PS00022">
    <property type="entry name" value="EGF_1"/>
    <property type="match status" value="1"/>
</dbReference>
<dbReference type="SUPFAM" id="SSF57196">
    <property type="entry name" value="EGF/Laminin"/>
    <property type="match status" value="1"/>
</dbReference>
<dbReference type="InterPro" id="IPR018097">
    <property type="entry name" value="EGF_Ca-bd_CS"/>
</dbReference>
<dbReference type="EMBL" id="JAIWYP010000006">
    <property type="protein sequence ID" value="KAH3813041.1"/>
    <property type="molecule type" value="Genomic_DNA"/>
</dbReference>
<comment type="caution">
    <text evidence="4">The sequence shown here is derived from an EMBL/GenBank/DDBJ whole genome shotgun (WGS) entry which is preliminary data.</text>
</comment>
<dbReference type="FunFam" id="2.10.25.10:FF:000125">
    <property type="entry name" value="Neurogenic locus notch protein-like"/>
    <property type="match status" value="1"/>
</dbReference>
<protein>
    <recommendedName>
        <fullName evidence="3">EGF-like domain-containing protein</fullName>
    </recommendedName>
</protein>
<keyword evidence="5" id="KW-1185">Reference proteome</keyword>
<dbReference type="Pfam" id="PF00008">
    <property type="entry name" value="EGF"/>
    <property type="match status" value="1"/>
</dbReference>
<evidence type="ECO:0000256" key="2">
    <source>
        <dbReference type="PROSITE-ProRule" id="PRU00076"/>
    </source>
</evidence>
<evidence type="ECO:0000313" key="4">
    <source>
        <dbReference type="EMBL" id="KAH3813041.1"/>
    </source>
</evidence>
<evidence type="ECO:0000256" key="1">
    <source>
        <dbReference type="ARBA" id="ARBA00023157"/>
    </source>
</evidence>
<comment type="caution">
    <text evidence="2">Lacks conserved residue(s) required for the propagation of feature annotation.</text>
</comment>
<dbReference type="AlphaFoldDB" id="A0A9D4GCR5"/>
<organism evidence="4 5">
    <name type="scientific">Dreissena polymorpha</name>
    <name type="common">Zebra mussel</name>
    <name type="synonym">Mytilus polymorpha</name>
    <dbReference type="NCBI Taxonomy" id="45954"/>
    <lineage>
        <taxon>Eukaryota</taxon>
        <taxon>Metazoa</taxon>
        <taxon>Spiralia</taxon>
        <taxon>Lophotrochozoa</taxon>
        <taxon>Mollusca</taxon>
        <taxon>Bivalvia</taxon>
        <taxon>Autobranchia</taxon>
        <taxon>Heteroconchia</taxon>
        <taxon>Euheterodonta</taxon>
        <taxon>Imparidentia</taxon>
        <taxon>Neoheterodontei</taxon>
        <taxon>Myida</taxon>
        <taxon>Dreissenoidea</taxon>
        <taxon>Dreissenidae</taxon>
        <taxon>Dreissena</taxon>
    </lineage>
</organism>
<dbReference type="PROSITE" id="PS01186">
    <property type="entry name" value="EGF_2"/>
    <property type="match status" value="1"/>
</dbReference>
<evidence type="ECO:0000313" key="5">
    <source>
        <dbReference type="Proteomes" id="UP000828390"/>
    </source>
</evidence>
<feature type="disulfide bond" evidence="2">
    <location>
        <begin position="28"/>
        <end position="37"/>
    </location>
</feature>
<dbReference type="Proteomes" id="UP000828390">
    <property type="component" value="Unassembled WGS sequence"/>
</dbReference>
<dbReference type="SMART" id="SM00181">
    <property type="entry name" value="EGF"/>
    <property type="match status" value="1"/>
</dbReference>
<name>A0A9D4GCR5_DREPO</name>
<dbReference type="PROSITE" id="PS50026">
    <property type="entry name" value="EGF_3"/>
    <property type="match status" value="1"/>
</dbReference>
<dbReference type="PROSITE" id="PS00010">
    <property type="entry name" value="ASX_HYDROXYL"/>
    <property type="match status" value="1"/>
</dbReference>
<dbReference type="SMART" id="SM00179">
    <property type="entry name" value="EGF_CA"/>
    <property type="match status" value="1"/>
</dbReference>
<accession>A0A9D4GCR5</accession>
<keyword evidence="2" id="KW-0245">EGF-like domain</keyword>
<feature type="domain" description="EGF-like" evidence="3">
    <location>
        <begin position="2"/>
        <end position="38"/>
    </location>
</feature>
<dbReference type="GO" id="GO:0005509">
    <property type="term" value="F:calcium ion binding"/>
    <property type="evidence" value="ECO:0007669"/>
    <property type="project" value="InterPro"/>
</dbReference>
<dbReference type="InterPro" id="IPR000742">
    <property type="entry name" value="EGF"/>
</dbReference>
<dbReference type="CDD" id="cd00054">
    <property type="entry name" value="EGF_CA"/>
    <property type="match status" value="1"/>
</dbReference>
<reference evidence="4" key="1">
    <citation type="journal article" date="2019" name="bioRxiv">
        <title>The Genome of the Zebra Mussel, Dreissena polymorpha: A Resource for Invasive Species Research.</title>
        <authorList>
            <person name="McCartney M.A."/>
            <person name="Auch B."/>
            <person name="Kono T."/>
            <person name="Mallez S."/>
            <person name="Zhang Y."/>
            <person name="Obille A."/>
            <person name="Becker A."/>
            <person name="Abrahante J.E."/>
            <person name="Garbe J."/>
            <person name="Badalamenti J.P."/>
            <person name="Herman A."/>
            <person name="Mangelson H."/>
            <person name="Liachko I."/>
            <person name="Sullivan S."/>
            <person name="Sone E.D."/>
            <person name="Koren S."/>
            <person name="Silverstein K.A.T."/>
            <person name="Beckman K.B."/>
            <person name="Gohl D.M."/>
        </authorList>
    </citation>
    <scope>NUCLEOTIDE SEQUENCE</scope>
    <source>
        <strain evidence="4">Duluth1</strain>
        <tissue evidence="4">Whole animal</tissue>
    </source>
</reference>
<evidence type="ECO:0000259" key="3">
    <source>
        <dbReference type="PROSITE" id="PS50026"/>
    </source>
</evidence>
<dbReference type="PRINTS" id="PR00010">
    <property type="entry name" value="EGFBLOOD"/>
</dbReference>
<dbReference type="InterPro" id="IPR000152">
    <property type="entry name" value="EGF-type_Asp/Asn_hydroxyl_site"/>
</dbReference>
<sequence length="55" mass="5989">MDINECIDVRCENGGTCFNTPGSYKCICTPGWTGELCNIGNLCAADVLLQYKRLA</sequence>
<proteinExistence type="predicted"/>
<dbReference type="Gene3D" id="2.10.25.10">
    <property type="entry name" value="Laminin"/>
    <property type="match status" value="1"/>
</dbReference>
<reference evidence="4" key="2">
    <citation type="submission" date="2020-11" db="EMBL/GenBank/DDBJ databases">
        <authorList>
            <person name="McCartney M.A."/>
            <person name="Auch B."/>
            <person name="Kono T."/>
            <person name="Mallez S."/>
            <person name="Becker A."/>
            <person name="Gohl D.M."/>
            <person name="Silverstein K.A.T."/>
            <person name="Koren S."/>
            <person name="Bechman K.B."/>
            <person name="Herman A."/>
            <person name="Abrahante J.E."/>
            <person name="Garbe J."/>
        </authorList>
    </citation>
    <scope>NUCLEOTIDE SEQUENCE</scope>
    <source>
        <strain evidence="4">Duluth1</strain>
        <tissue evidence="4">Whole animal</tissue>
    </source>
</reference>
<dbReference type="InterPro" id="IPR001881">
    <property type="entry name" value="EGF-like_Ca-bd_dom"/>
</dbReference>
<dbReference type="PROSITE" id="PS01187">
    <property type="entry name" value="EGF_CA"/>
    <property type="match status" value="1"/>
</dbReference>
<keyword evidence="1 2" id="KW-1015">Disulfide bond</keyword>
<gene>
    <name evidence="4" type="ORF">DPMN_141490</name>
</gene>